<keyword evidence="3" id="KW-1185">Reference proteome</keyword>
<organism evidence="2 3">
    <name type="scientific">Lasiosphaeria hispida</name>
    <dbReference type="NCBI Taxonomy" id="260671"/>
    <lineage>
        <taxon>Eukaryota</taxon>
        <taxon>Fungi</taxon>
        <taxon>Dikarya</taxon>
        <taxon>Ascomycota</taxon>
        <taxon>Pezizomycotina</taxon>
        <taxon>Sordariomycetes</taxon>
        <taxon>Sordariomycetidae</taxon>
        <taxon>Sordariales</taxon>
        <taxon>Lasiosphaeriaceae</taxon>
        <taxon>Lasiosphaeria</taxon>
    </lineage>
</organism>
<feature type="compositionally biased region" description="Gly residues" evidence="1">
    <location>
        <begin position="29"/>
        <end position="38"/>
    </location>
</feature>
<sequence length="78" mass="8379">MWRSSSARRWFVRLSTAWSGANMTRAGDGRGGGGCRGGAEGRGDWSEVAWPSDILGEIWLPRSQKVQVAQASGVEVGE</sequence>
<evidence type="ECO:0000256" key="1">
    <source>
        <dbReference type="SAM" id="MobiDB-lite"/>
    </source>
</evidence>
<dbReference type="Proteomes" id="UP001275084">
    <property type="component" value="Unassembled WGS sequence"/>
</dbReference>
<gene>
    <name evidence="2" type="ORF">B0T25DRAFT_546012</name>
</gene>
<dbReference type="EMBL" id="JAUIQD010000005">
    <property type="protein sequence ID" value="KAK3348583.1"/>
    <property type="molecule type" value="Genomic_DNA"/>
</dbReference>
<protein>
    <submittedName>
        <fullName evidence="2">Uncharacterized protein</fullName>
    </submittedName>
</protein>
<reference evidence="2" key="2">
    <citation type="submission" date="2023-06" db="EMBL/GenBank/DDBJ databases">
        <authorList>
            <consortium name="Lawrence Berkeley National Laboratory"/>
            <person name="Haridas S."/>
            <person name="Hensen N."/>
            <person name="Bonometti L."/>
            <person name="Westerberg I."/>
            <person name="Brannstrom I.O."/>
            <person name="Guillou S."/>
            <person name="Cros-Aarteil S."/>
            <person name="Calhoun S."/>
            <person name="Kuo A."/>
            <person name="Mondo S."/>
            <person name="Pangilinan J."/>
            <person name="Riley R."/>
            <person name="Labutti K."/>
            <person name="Andreopoulos B."/>
            <person name="Lipzen A."/>
            <person name="Chen C."/>
            <person name="Yanf M."/>
            <person name="Daum C."/>
            <person name="Ng V."/>
            <person name="Clum A."/>
            <person name="Steindorff A."/>
            <person name="Ohm R."/>
            <person name="Martin F."/>
            <person name="Silar P."/>
            <person name="Natvig D."/>
            <person name="Lalanne C."/>
            <person name="Gautier V."/>
            <person name="Ament-Velasquez S.L."/>
            <person name="Kruys A."/>
            <person name="Hutchinson M.I."/>
            <person name="Powell A.J."/>
            <person name="Barry K."/>
            <person name="Miller A.N."/>
            <person name="Grigoriev I.V."/>
            <person name="Debuchy R."/>
            <person name="Gladieux P."/>
            <person name="Thoren M.H."/>
            <person name="Johannesson H."/>
        </authorList>
    </citation>
    <scope>NUCLEOTIDE SEQUENCE</scope>
    <source>
        <strain evidence="2">CBS 955.72</strain>
    </source>
</reference>
<comment type="caution">
    <text evidence="2">The sequence shown here is derived from an EMBL/GenBank/DDBJ whole genome shotgun (WGS) entry which is preliminary data.</text>
</comment>
<feature type="region of interest" description="Disordered" evidence="1">
    <location>
        <begin position="22"/>
        <end position="43"/>
    </location>
</feature>
<dbReference type="AlphaFoldDB" id="A0AAJ0HCY9"/>
<name>A0AAJ0HCY9_9PEZI</name>
<accession>A0AAJ0HCY9</accession>
<evidence type="ECO:0000313" key="2">
    <source>
        <dbReference type="EMBL" id="KAK3348583.1"/>
    </source>
</evidence>
<evidence type="ECO:0000313" key="3">
    <source>
        <dbReference type="Proteomes" id="UP001275084"/>
    </source>
</evidence>
<proteinExistence type="predicted"/>
<reference evidence="2" key="1">
    <citation type="journal article" date="2023" name="Mol. Phylogenet. Evol.">
        <title>Genome-scale phylogeny and comparative genomics of the fungal order Sordariales.</title>
        <authorList>
            <person name="Hensen N."/>
            <person name="Bonometti L."/>
            <person name="Westerberg I."/>
            <person name="Brannstrom I.O."/>
            <person name="Guillou S."/>
            <person name="Cros-Aarteil S."/>
            <person name="Calhoun S."/>
            <person name="Haridas S."/>
            <person name="Kuo A."/>
            <person name="Mondo S."/>
            <person name="Pangilinan J."/>
            <person name="Riley R."/>
            <person name="LaButti K."/>
            <person name="Andreopoulos B."/>
            <person name="Lipzen A."/>
            <person name="Chen C."/>
            <person name="Yan M."/>
            <person name="Daum C."/>
            <person name="Ng V."/>
            <person name="Clum A."/>
            <person name="Steindorff A."/>
            <person name="Ohm R.A."/>
            <person name="Martin F."/>
            <person name="Silar P."/>
            <person name="Natvig D.O."/>
            <person name="Lalanne C."/>
            <person name="Gautier V."/>
            <person name="Ament-Velasquez S.L."/>
            <person name="Kruys A."/>
            <person name="Hutchinson M.I."/>
            <person name="Powell A.J."/>
            <person name="Barry K."/>
            <person name="Miller A.N."/>
            <person name="Grigoriev I.V."/>
            <person name="Debuchy R."/>
            <person name="Gladieux P."/>
            <person name="Hiltunen Thoren M."/>
            <person name="Johannesson H."/>
        </authorList>
    </citation>
    <scope>NUCLEOTIDE SEQUENCE</scope>
    <source>
        <strain evidence="2">CBS 955.72</strain>
    </source>
</reference>